<feature type="transmembrane region" description="Helical" evidence="11">
    <location>
        <begin position="314"/>
        <end position="334"/>
    </location>
</feature>
<dbReference type="InterPro" id="IPR011701">
    <property type="entry name" value="MFS"/>
</dbReference>
<evidence type="ECO:0000259" key="12">
    <source>
        <dbReference type="PROSITE" id="PS50850"/>
    </source>
</evidence>
<evidence type="ECO:0000256" key="2">
    <source>
        <dbReference type="ARBA" id="ARBA00008240"/>
    </source>
</evidence>
<proteinExistence type="inferred from homology"/>
<feature type="transmembrane region" description="Helical" evidence="11">
    <location>
        <begin position="285"/>
        <end position="307"/>
    </location>
</feature>
<dbReference type="PANTHER" id="PTHR43528">
    <property type="entry name" value="ALPHA-KETOGLUTARATE PERMEASE"/>
    <property type="match status" value="1"/>
</dbReference>
<feature type="transmembrane region" description="Helical" evidence="11">
    <location>
        <begin position="375"/>
        <end position="395"/>
    </location>
</feature>
<keyword evidence="7 11" id="KW-1133">Transmembrane helix</keyword>
<dbReference type="Gene3D" id="1.20.1250.20">
    <property type="entry name" value="MFS general substrate transporter like domains"/>
    <property type="match status" value="2"/>
</dbReference>
<accession>A0A852TYY4</accession>
<dbReference type="AlphaFoldDB" id="A0A852TYY4"/>
<comment type="caution">
    <text evidence="13">The sequence shown here is derived from an EMBL/GenBank/DDBJ whole genome shotgun (WGS) entry which is preliminary data.</text>
</comment>
<evidence type="ECO:0000256" key="3">
    <source>
        <dbReference type="ARBA" id="ARBA00022448"/>
    </source>
</evidence>
<protein>
    <recommendedName>
        <fullName evidence="10">Putative proline/betaine transporter</fullName>
    </recommendedName>
</protein>
<evidence type="ECO:0000256" key="10">
    <source>
        <dbReference type="ARBA" id="ARBA00039918"/>
    </source>
</evidence>
<feature type="transmembrane region" description="Helical" evidence="11">
    <location>
        <begin position="167"/>
        <end position="189"/>
    </location>
</feature>
<comment type="subcellular location">
    <subcellularLocation>
        <location evidence="1">Cell membrane</location>
        <topology evidence="1">Multi-pass membrane protein</topology>
    </subcellularLocation>
</comment>
<keyword evidence="14" id="KW-1185">Reference proteome</keyword>
<evidence type="ECO:0000313" key="14">
    <source>
        <dbReference type="Proteomes" id="UP000589036"/>
    </source>
</evidence>
<evidence type="ECO:0000256" key="5">
    <source>
        <dbReference type="ARBA" id="ARBA00022692"/>
    </source>
</evidence>
<dbReference type="FunFam" id="1.20.1250.20:FF:000001">
    <property type="entry name" value="Dicarboxylate MFS transporter"/>
    <property type="match status" value="1"/>
</dbReference>
<evidence type="ECO:0000313" key="13">
    <source>
        <dbReference type="EMBL" id="NYE47184.1"/>
    </source>
</evidence>
<feature type="transmembrane region" description="Helical" evidence="11">
    <location>
        <begin position="346"/>
        <end position="368"/>
    </location>
</feature>
<dbReference type="InterPro" id="IPR036259">
    <property type="entry name" value="MFS_trans_sf"/>
</dbReference>
<organism evidence="13 14">
    <name type="scientific">Spinactinospora alkalitolerans</name>
    <dbReference type="NCBI Taxonomy" id="687207"/>
    <lineage>
        <taxon>Bacteria</taxon>
        <taxon>Bacillati</taxon>
        <taxon>Actinomycetota</taxon>
        <taxon>Actinomycetes</taxon>
        <taxon>Streptosporangiales</taxon>
        <taxon>Nocardiopsidaceae</taxon>
        <taxon>Spinactinospora</taxon>
    </lineage>
</organism>
<keyword evidence="5 11" id="KW-0812">Transmembrane</keyword>
<comment type="function">
    <text evidence="9">May be a proton symporter involved in the uptake of osmolytes such as proline and glycine betaine.</text>
</comment>
<feature type="transmembrane region" description="Helical" evidence="11">
    <location>
        <begin position="252"/>
        <end position="270"/>
    </location>
</feature>
<keyword evidence="4" id="KW-1003">Cell membrane</keyword>
<reference evidence="13 14" key="1">
    <citation type="submission" date="2020-07" db="EMBL/GenBank/DDBJ databases">
        <title>Sequencing the genomes of 1000 actinobacteria strains.</title>
        <authorList>
            <person name="Klenk H.-P."/>
        </authorList>
    </citation>
    <scope>NUCLEOTIDE SEQUENCE [LARGE SCALE GENOMIC DNA]</scope>
    <source>
        <strain evidence="13 14">CXB654</strain>
    </source>
</reference>
<feature type="transmembrane region" description="Helical" evidence="11">
    <location>
        <begin position="195"/>
        <end position="214"/>
    </location>
</feature>
<dbReference type="GO" id="GO:0015293">
    <property type="term" value="F:symporter activity"/>
    <property type="evidence" value="ECO:0007669"/>
    <property type="project" value="UniProtKB-KW"/>
</dbReference>
<keyword evidence="6" id="KW-0769">Symport</keyword>
<dbReference type="InterPro" id="IPR020846">
    <property type="entry name" value="MFS_dom"/>
</dbReference>
<dbReference type="Proteomes" id="UP000589036">
    <property type="component" value="Unassembled WGS sequence"/>
</dbReference>
<sequence length="437" mass="46240">MSETTATPEPTGAPANTRIDRRVVYASTIGTAVEYFDFSVYGYLATILAVLFFHSEDPTAALLATFATFAAAFVLRPVGGIVFGHLGDRIGRRKTLAATVTMMALASFMVGVLPTYAAIGTGATALLVLARCAQGIAAGGELPGAGSYLAETAPPDRRGLMCSFTQFGAYIGALLASLTISLLTAVLTTDQMMAWGWRIPFLAALPLGVVGIYIRTRLEDSPQFNRIKGKGEVPEAPLLEVLTQHKVPLLKTFGLSALTFATYYISYVYLTTHMQTQEGYSPGEAFWSTSIVLAVSCAVMPVFGLLADKIGRRPILVGASIGFLVLSYPLFLMLGSGGVLPYTAHVFMGVMTAALTAVAFTAFTELFISRIRYSGIALGLNLASMVVGGTAPYIAVALIDWTGDPLAPAYFLMTCAVITLAAAWSLKETKGSLLPEG</sequence>
<evidence type="ECO:0000256" key="9">
    <source>
        <dbReference type="ARBA" id="ARBA00037295"/>
    </source>
</evidence>
<evidence type="ECO:0000256" key="1">
    <source>
        <dbReference type="ARBA" id="ARBA00004651"/>
    </source>
</evidence>
<evidence type="ECO:0000256" key="6">
    <source>
        <dbReference type="ARBA" id="ARBA00022847"/>
    </source>
</evidence>
<dbReference type="PANTHER" id="PTHR43528:SF1">
    <property type="entry name" value="ALPHA-KETOGLUTARATE PERMEASE"/>
    <property type="match status" value="1"/>
</dbReference>
<dbReference type="PROSITE" id="PS50850">
    <property type="entry name" value="MFS"/>
    <property type="match status" value="1"/>
</dbReference>
<feature type="transmembrane region" description="Helical" evidence="11">
    <location>
        <begin position="96"/>
        <end position="119"/>
    </location>
</feature>
<dbReference type="SUPFAM" id="SSF103473">
    <property type="entry name" value="MFS general substrate transporter"/>
    <property type="match status" value="1"/>
</dbReference>
<feature type="transmembrane region" description="Helical" evidence="11">
    <location>
        <begin position="60"/>
        <end position="84"/>
    </location>
</feature>
<feature type="domain" description="Major facilitator superfamily (MFS) profile" evidence="12">
    <location>
        <begin position="23"/>
        <end position="430"/>
    </location>
</feature>
<evidence type="ECO:0000256" key="4">
    <source>
        <dbReference type="ARBA" id="ARBA00022475"/>
    </source>
</evidence>
<keyword evidence="3" id="KW-0813">Transport</keyword>
<dbReference type="Pfam" id="PF07690">
    <property type="entry name" value="MFS_1"/>
    <property type="match status" value="1"/>
</dbReference>
<dbReference type="InterPro" id="IPR051084">
    <property type="entry name" value="H+-coupled_symporters"/>
</dbReference>
<keyword evidence="8 11" id="KW-0472">Membrane</keyword>
<feature type="transmembrane region" description="Helical" evidence="11">
    <location>
        <begin position="407"/>
        <end position="426"/>
    </location>
</feature>
<dbReference type="RefSeq" id="WP_179643178.1">
    <property type="nucleotide sequence ID" value="NZ_BAAAYY010000009.1"/>
</dbReference>
<dbReference type="EMBL" id="JACCCC010000001">
    <property type="protein sequence ID" value="NYE47184.1"/>
    <property type="molecule type" value="Genomic_DNA"/>
</dbReference>
<gene>
    <name evidence="13" type="ORF">HDA32_002304</name>
</gene>
<feature type="transmembrane region" description="Helical" evidence="11">
    <location>
        <begin position="35"/>
        <end position="54"/>
    </location>
</feature>
<dbReference type="GO" id="GO:0005886">
    <property type="term" value="C:plasma membrane"/>
    <property type="evidence" value="ECO:0007669"/>
    <property type="project" value="UniProtKB-SubCell"/>
</dbReference>
<comment type="similarity">
    <text evidence="2">Belongs to the major facilitator superfamily. Metabolite:H+ Symporter (MHS) family (TC 2.A.1.6) family.</text>
</comment>
<evidence type="ECO:0000256" key="11">
    <source>
        <dbReference type="SAM" id="Phobius"/>
    </source>
</evidence>
<evidence type="ECO:0000256" key="8">
    <source>
        <dbReference type="ARBA" id="ARBA00023136"/>
    </source>
</evidence>
<evidence type="ECO:0000256" key="7">
    <source>
        <dbReference type="ARBA" id="ARBA00022989"/>
    </source>
</evidence>
<name>A0A852TYY4_9ACTN</name>